<accession>A0A1E5E3G2</accession>
<dbReference type="OrthoDB" id="3174978at2"/>
<name>A0A1E5E3G2_9VIBR</name>
<evidence type="ECO:0000313" key="2">
    <source>
        <dbReference type="Proteomes" id="UP000094070"/>
    </source>
</evidence>
<gene>
    <name evidence="1" type="ORF">A1QC_06870</name>
</gene>
<dbReference type="Proteomes" id="UP000094070">
    <property type="component" value="Unassembled WGS sequence"/>
</dbReference>
<proteinExistence type="predicted"/>
<dbReference type="Pfam" id="PF07295">
    <property type="entry name" value="DUF1451"/>
    <property type="match status" value="1"/>
</dbReference>
<dbReference type="eggNOG" id="COG2888">
    <property type="taxonomic scope" value="Bacteria"/>
</dbReference>
<dbReference type="NCBIfam" id="NF008261">
    <property type="entry name" value="PRK11032.1"/>
    <property type="match status" value="1"/>
</dbReference>
<comment type="caution">
    <text evidence="1">The sequence shown here is derived from an EMBL/GenBank/DDBJ whole genome shotgun (WGS) entry which is preliminary data.</text>
</comment>
<dbReference type="InterPro" id="IPR009912">
    <property type="entry name" value="DUF1451"/>
</dbReference>
<keyword evidence="2" id="KW-1185">Reference proteome</keyword>
<evidence type="ECO:0008006" key="3">
    <source>
        <dbReference type="Google" id="ProtNLM"/>
    </source>
</evidence>
<dbReference type="EMBL" id="AJYK02000048">
    <property type="protein sequence ID" value="OEF26271.1"/>
    <property type="molecule type" value="Genomic_DNA"/>
</dbReference>
<dbReference type="RefSeq" id="WP_017025618.1">
    <property type="nucleotide sequence ID" value="NZ_AJYK02000048.1"/>
</dbReference>
<organism evidence="1 2">
    <name type="scientific">Vibrio rumoiensis 1S-45</name>
    <dbReference type="NCBI Taxonomy" id="1188252"/>
    <lineage>
        <taxon>Bacteria</taxon>
        <taxon>Pseudomonadati</taxon>
        <taxon>Pseudomonadota</taxon>
        <taxon>Gammaproteobacteria</taxon>
        <taxon>Vibrionales</taxon>
        <taxon>Vibrionaceae</taxon>
        <taxon>Vibrio</taxon>
    </lineage>
</organism>
<sequence length="160" mass="18495">MTKRNQDYKQVLNQVIESLKHTPEELNKSLETPSKMVDAAKDMTKDEFALISEYVKSDLKEFSDNYQSSKESYPDDPFYRMVSETIWQGLLDITDKTQIEWFEVFQDIEHKGLYEVGDVIGLGALICEKCGHRQEFTHPSEITPCLQCGNHAFTRVPLKP</sequence>
<reference evidence="1 2" key="1">
    <citation type="journal article" date="2012" name="Science">
        <title>Ecological populations of bacteria act as socially cohesive units of antibiotic production and resistance.</title>
        <authorList>
            <person name="Cordero O.X."/>
            <person name="Wildschutte H."/>
            <person name="Kirkup B."/>
            <person name="Proehl S."/>
            <person name="Ngo L."/>
            <person name="Hussain F."/>
            <person name="Le Roux F."/>
            <person name="Mincer T."/>
            <person name="Polz M.F."/>
        </authorList>
    </citation>
    <scope>NUCLEOTIDE SEQUENCE [LARGE SCALE GENOMIC DNA]</scope>
    <source>
        <strain evidence="1 2">1S-45</strain>
    </source>
</reference>
<dbReference type="AlphaFoldDB" id="A0A1E5E3G2"/>
<dbReference type="STRING" id="1188252.A1QC_06870"/>
<protein>
    <recommendedName>
        <fullName evidence="3">Zinc ribbon-containing protein</fullName>
    </recommendedName>
</protein>
<evidence type="ECO:0000313" key="1">
    <source>
        <dbReference type="EMBL" id="OEF26271.1"/>
    </source>
</evidence>